<reference evidence="3 4" key="1">
    <citation type="submission" date="2021-04" db="EMBL/GenBank/DDBJ databases">
        <authorList>
            <person name="Rodrigo-Torres L."/>
            <person name="Arahal R. D."/>
            <person name="Lucena T."/>
        </authorList>
    </citation>
    <scope>NUCLEOTIDE SEQUENCE [LARGE SCALE GENOMIC DNA]</scope>
    <source>
        <strain evidence="3 4">CECT 9623</strain>
    </source>
</reference>
<gene>
    <name evidence="3" type="primary">iolS</name>
    <name evidence="3" type="ORF">DYBT9623_00760</name>
</gene>
<dbReference type="EMBL" id="CAJRAU010000001">
    <property type="protein sequence ID" value="CAG5068032.1"/>
    <property type="molecule type" value="Genomic_DNA"/>
</dbReference>
<dbReference type="Gene3D" id="3.20.20.100">
    <property type="entry name" value="NADP-dependent oxidoreductase domain"/>
    <property type="match status" value="1"/>
</dbReference>
<dbReference type="InterPro" id="IPR023210">
    <property type="entry name" value="NADP_OxRdtase_dom"/>
</dbReference>
<dbReference type="EC" id="1.1.1.-" evidence="3"/>
<evidence type="ECO:0000259" key="2">
    <source>
        <dbReference type="Pfam" id="PF00248"/>
    </source>
</evidence>
<dbReference type="Pfam" id="PF00248">
    <property type="entry name" value="Aldo_ket_red"/>
    <property type="match status" value="1"/>
</dbReference>
<name>A0ABN7R3H3_9BACT</name>
<dbReference type="CDD" id="cd19078">
    <property type="entry name" value="AKR_AKR13C1_2"/>
    <property type="match status" value="1"/>
</dbReference>
<dbReference type="SUPFAM" id="SSF51430">
    <property type="entry name" value="NAD(P)-linked oxidoreductase"/>
    <property type="match status" value="1"/>
</dbReference>
<dbReference type="InterPro" id="IPR050791">
    <property type="entry name" value="Aldo-Keto_reductase"/>
</dbReference>
<protein>
    <submittedName>
        <fullName evidence="3">Aldo-keto reductase IolS</fullName>
        <ecNumber evidence="3">1.1.1.-</ecNumber>
    </submittedName>
</protein>
<dbReference type="GO" id="GO:0016491">
    <property type="term" value="F:oxidoreductase activity"/>
    <property type="evidence" value="ECO:0007669"/>
    <property type="project" value="UniProtKB-KW"/>
</dbReference>
<evidence type="ECO:0000313" key="4">
    <source>
        <dbReference type="Proteomes" id="UP000679725"/>
    </source>
</evidence>
<proteinExistence type="predicted"/>
<accession>A0ABN7R3H3</accession>
<comment type="caution">
    <text evidence="3">The sequence shown here is derived from an EMBL/GenBank/DDBJ whole genome shotgun (WGS) entry which is preliminary data.</text>
</comment>
<keyword evidence="1 3" id="KW-0560">Oxidoreductase</keyword>
<feature type="domain" description="NADP-dependent oxidoreductase" evidence="2">
    <location>
        <begin position="13"/>
        <end position="305"/>
    </location>
</feature>
<evidence type="ECO:0000256" key="1">
    <source>
        <dbReference type="ARBA" id="ARBA00023002"/>
    </source>
</evidence>
<dbReference type="InterPro" id="IPR036812">
    <property type="entry name" value="NAD(P)_OxRdtase_dom_sf"/>
</dbReference>
<keyword evidence="4" id="KW-1185">Reference proteome</keyword>
<evidence type="ECO:0000313" key="3">
    <source>
        <dbReference type="EMBL" id="CAG5068032.1"/>
    </source>
</evidence>
<organism evidence="3 4">
    <name type="scientific">Dyadobacter linearis</name>
    <dbReference type="NCBI Taxonomy" id="2823330"/>
    <lineage>
        <taxon>Bacteria</taxon>
        <taxon>Pseudomonadati</taxon>
        <taxon>Bacteroidota</taxon>
        <taxon>Cytophagia</taxon>
        <taxon>Cytophagales</taxon>
        <taxon>Spirosomataceae</taxon>
        <taxon>Dyadobacter</taxon>
    </lineage>
</organism>
<dbReference type="Proteomes" id="UP000679725">
    <property type="component" value="Unassembled WGS sequence"/>
</dbReference>
<dbReference type="PANTHER" id="PTHR43625">
    <property type="entry name" value="AFLATOXIN B1 ALDEHYDE REDUCTASE"/>
    <property type="match status" value="1"/>
</dbReference>
<sequence>MKTRELGSLEVSELGLGCMNMAGNYNPPADHQQSIKTIRTAFENGVTFFDTAEVYGPYTDEILVGEALQPFRDQVKIATKFGFAIDGTVALDSRPKRIKKVVEESLKRLRTDYIDLYYQHRVDPNVPIEDVAGTIKDLIQQGKVLHFGLSEASPRTIRRAHAVQPVSAVQSEYSMWTRNVELNGVLKTCEELGIGFVPWSPLGSGFLTGKYDTTTKFDKETDFRAGFPRYSKEFMPLNMPLIEWLKGYAANKNAKPSQVALAWLLAKSPSIVPIPGTRFEDHLLENLGAQNLVLTQKDFQDIDTMLSKFPIYGERMGEAHMSSIDYTL</sequence>
<dbReference type="PANTHER" id="PTHR43625:SF77">
    <property type="entry name" value="ALDO-KETO REDUCTASE"/>
    <property type="match status" value="1"/>
</dbReference>